<dbReference type="Proteomes" id="UP000054266">
    <property type="component" value="Unassembled WGS sequence"/>
</dbReference>
<dbReference type="InterPro" id="IPR029058">
    <property type="entry name" value="AB_hydrolase_fold"/>
</dbReference>
<accession>A0A0D2E900</accession>
<reference evidence="2 3" key="1">
    <citation type="submission" date="2015-01" db="EMBL/GenBank/DDBJ databases">
        <title>The Genome Sequence of Capronia semiimmersa CBS27337.</title>
        <authorList>
            <consortium name="The Broad Institute Genomics Platform"/>
            <person name="Cuomo C."/>
            <person name="de Hoog S."/>
            <person name="Gorbushina A."/>
            <person name="Stielow B."/>
            <person name="Teixiera M."/>
            <person name="Abouelleil A."/>
            <person name="Chapman S.B."/>
            <person name="Priest M."/>
            <person name="Young S.K."/>
            <person name="Wortman J."/>
            <person name="Nusbaum C."/>
            <person name="Birren B."/>
        </authorList>
    </citation>
    <scope>NUCLEOTIDE SEQUENCE [LARGE SCALE GENOMIC DNA]</scope>
    <source>
        <strain evidence="2 3">CBS 27337</strain>
    </source>
</reference>
<protein>
    <submittedName>
        <fullName evidence="2">Uncharacterized protein</fullName>
    </submittedName>
</protein>
<evidence type="ECO:0000313" key="3">
    <source>
        <dbReference type="Proteomes" id="UP000054266"/>
    </source>
</evidence>
<feature type="compositionally biased region" description="Low complexity" evidence="1">
    <location>
        <begin position="324"/>
        <end position="343"/>
    </location>
</feature>
<feature type="compositionally biased region" description="Basic residues" evidence="1">
    <location>
        <begin position="227"/>
        <end position="237"/>
    </location>
</feature>
<proteinExistence type="predicted"/>
<name>A0A0D2E900_9EURO</name>
<dbReference type="EMBL" id="KN846957">
    <property type="protein sequence ID" value="KIW70792.1"/>
    <property type="molecule type" value="Genomic_DNA"/>
</dbReference>
<evidence type="ECO:0000256" key="1">
    <source>
        <dbReference type="SAM" id="MobiDB-lite"/>
    </source>
</evidence>
<feature type="region of interest" description="Disordered" evidence="1">
    <location>
        <begin position="303"/>
        <end position="367"/>
    </location>
</feature>
<dbReference type="SUPFAM" id="SSF53474">
    <property type="entry name" value="alpha/beta-Hydrolases"/>
    <property type="match status" value="1"/>
</dbReference>
<dbReference type="AlphaFoldDB" id="A0A0D2E900"/>
<evidence type="ECO:0000313" key="2">
    <source>
        <dbReference type="EMBL" id="KIW70792.1"/>
    </source>
</evidence>
<keyword evidence="3" id="KW-1185">Reference proteome</keyword>
<dbReference type="HOGENOM" id="CLU_021214_1_0_1"/>
<organism evidence="2 3">
    <name type="scientific">Phialophora macrospora</name>
    <dbReference type="NCBI Taxonomy" id="1851006"/>
    <lineage>
        <taxon>Eukaryota</taxon>
        <taxon>Fungi</taxon>
        <taxon>Dikarya</taxon>
        <taxon>Ascomycota</taxon>
        <taxon>Pezizomycotina</taxon>
        <taxon>Eurotiomycetes</taxon>
        <taxon>Chaetothyriomycetidae</taxon>
        <taxon>Chaetothyriales</taxon>
        <taxon>Herpotrichiellaceae</taxon>
        <taxon>Phialophora</taxon>
    </lineage>
</organism>
<sequence length="475" mass="50856">MLLYHGRVGFAKACRCTQACLNRFQPPRRRSVASAAGPDAWKHDSVELPIGISGRVQLDVFSAHERHERLNEPRNLLVYLPPGPCHAVGATSSLLRSTVSQLQNVLPPSTSLVRINYSLAKSANAPSTSNDLAVFPTPIHEVTTAFDYLTSSTSAFNADHDEAPKICLLGRHIGGALATMLALTEPNAIHALAVAEPVVDWVGLDEALEQLRAVAATRSLTSSSKMHAQKQARKQARAAKSLDLRDQDAPSLVAAAEELVKLRSKLFNTPSAYFDPFASPILFLRAPGRDTPLATTAGDQLLGEMSLNDTGGQGEVVDHDGDDPQQSSPSSVATSADTSDSSSGDTFANVENGAATPETPAMSPRRRKVLRRWPAVDPPESVTLPHVRVFVQSHVAGEGGNAVDIARGHAALMRAQGTEMAELMRRACFLGREKGFADERVQLSLCDPPSPGVMVIGGGMHEAAMKWVGEMFDKD</sequence>
<dbReference type="Gene3D" id="3.40.50.1820">
    <property type="entry name" value="alpha/beta hydrolase"/>
    <property type="match status" value="1"/>
</dbReference>
<feature type="region of interest" description="Disordered" evidence="1">
    <location>
        <begin position="222"/>
        <end position="243"/>
    </location>
</feature>
<dbReference type="STRING" id="5601.A0A0D2E900"/>
<gene>
    <name evidence="2" type="ORF">PV04_03032</name>
</gene>